<dbReference type="Proteomes" id="UP000001542">
    <property type="component" value="Unassembled WGS sequence"/>
</dbReference>
<name>A2FY49_TRIV3</name>
<dbReference type="RefSeq" id="XP_001303089.1">
    <property type="nucleotide sequence ID" value="XM_001303088.1"/>
</dbReference>
<evidence type="ECO:0000313" key="6">
    <source>
        <dbReference type="EMBL" id="EAX90159.1"/>
    </source>
</evidence>
<dbReference type="eggNOG" id="KOG2482">
    <property type="taxonomic scope" value="Eukaryota"/>
</dbReference>
<evidence type="ECO:0000256" key="2">
    <source>
        <dbReference type="ARBA" id="ARBA00022771"/>
    </source>
</evidence>
<accession>A2FY49</accession>
<dbReference type="InParanoid" id="A2FY49"/>
<dbReference type="GO" id="GO:0008270">
    <property type="term" value="F:zinc ion binding"/>
    <property type="evidence" value="ECO:0007669"/>
    <property type="project" value="UniProtKB-KW"/>
</dbReference>
<dbReference type="PROSITE" id="PS00028">
    <property type="entry name" value="ZINC_FINGER_C2H2_1"/>
    <property type="match status" value="1"/>
</dbReference>
<dbReference type="InterPro" id="IPR040048">
    <property type="entry name" value="ZNF277"/>
</dbReference>
<comment type="similarity">
    <text evidence="4">Belongs to the ZNF277 family.</text>
</comment>
<dbReference type="PANTHER" id="PTHR13267:SF3">
    <property type="entry name" value="ZINC FINGER PROTEIN 277"/>
    <property type="match status" value="1"/>
</dbReference>
<dbReference type="PANTHER" id="PTHR13267">
    <property type="entry name" value="ZINC FINGER PROTEIN 277"/>
    <property type="match status" value="1"/>
</dbReference>
<evidence type="ECO:0000259" key="5">
    <source>
        <dbReference type="PROSITE" id="PS00028"/>
    </source>
</evidence>
<dbReference type="KEGG" id="tva:4747839"/>
<protein>
    <submittedName>
        <fullName evidence="6">Zinc finger, C2H2 type family protein</fullName>
    </submittedName>
</protein>
<dbReference type="OMA" id="WDKPEFF"/>
<dbReference type="InterPro" id="IPR036236">
    <property type="entry name" value="Znf_C2H2_sf"/>
</dbReference>
<dbReference type="VEuPathDB" id="TrichDB:TVAGG3_0337230"/>
<dbReference type="STRING" id="5722.A2FY49"/>
<dbReference type="FunCoup" id="A2FY49">
    <property type="interactions" value="1"/>
</dbReference>
<keyword evidence="2" id="KW-0863">Zinc-finger</keyword>
<dbReference type="OrthoDB" id="278606at2759"/>
<organism evidence="6 7">
    <name type="scientific">Trichomonas vaginalis (strain ATCC PRA-98 / G3)</name>
    <dbReference type="NCBI Taxonomy" id="412133"/>
    <lineage>
        <taxon>Eukaryota</taxon>
        <taxon>Metamonada</taxon>
        <taxon>Parabasalia</taxon>
        <taxon>Trichomonadida</taxon>
        <taxon>Trichomonadidae</taxon>
        <taxon>Trichomonas</taxon>
    </lineage>
</organism>
<evidence type="ECO:0000256" key="3">
    <source>
        <dbReference type="ARBA" id="ARBA00022833"/>
    </source>
</evidence>
<keyword evidence="3" id="KW-0862">Zinc</keyword>
<dbReference type="VEuPathDB" id="TrichDB:TVAG_361320"/>
<keyword evidence="7" id="KW-1185">Reference proteome</keyword>
<evidence type="ECO:0000313" key="7">
    <source>
        <dbReference type="Proteomes" id="UP000001542"/>
    </source>
</evidence>
<proteinExistence type="inferred from homology"/>
<dbReference type="EMBL" id="DS114131">
    <property type="protein sequence ID" value="EAX90159.1"/>
    <property type="molecule type" value="Genomic_DNA"/>
</dbReference>
<feature type="domain" description="C2H2-type" evidence="5">
    <location>
        <begin position="179"/>
        <end position="201"/>
    </location>
</feature>
<dbReference type="SUPFAM" id="SSF57667">
    <property type="entry name" value="beta-beta-alpha zinc fingers"/>
    <property type="match status" value="2"/>
</dbReference>
<reference evidence="6" key="2">
    <citation type="journal article" date="2007" name="Science">
        <title>Draft genome sequence of the sexually transmitted pathogen Trichomonas vaginalis.</title>
        <authorList>
            <person name="Carlton J.M."/>
            <person name="Hirt R.P."/>
            <person name="Silva J.C."/>
            <person name="Delcher A.L."/>
            <person name="Schatz M."/>
            <person name="Zhao Q."/>
            <person name="Wortman J.R."/>
            <person name="Bidwell S.L."/>
            <person name="Alsmark U.C.M."/>
            <person name="Besteiro S."/>
            <person name="Sicheritz-Ponten T."/>
            <person name="Noel C.J."/>
            <person name="Dacks J.B."/>
            <person name="Foster P.G."/>
            <person name="Simillion C."/>
            <person name="Van de Peer Y."/>
            <person name="Miranda-Saavedra D."/>
            <person name="Barton G.J."/>
            <person name="Westrop G.D."/>
            <person name="Mueller S."/>
            <person name="Dessi D."/>
            <person name="Fiori P.L."/>
            <person name="Ren Q."/>
            <person name="Paulsen I."/>
            <person name="Zhang H."/>
            <person name="Bastida-Corcuera F.D."/>
            <person name="Simoes-Barbosa A."/>
            <person name="Brown M.T."/>
            <person name="Hayes R.D."/>
            <person name="Mukherjee M."/>
            <person name="Okumura C.Y."/>
            <person name="Schneider R."/>
            <person name="Smith A.J."/>
            <person name="Vanacova S."/>
            <person name="Villalvazo M."/>
            <person name="Haas B.J."/>
            <person name="Pertea M."/>
            <person name="Feldblyum T.V."/>
            <person name="Utterback T.R."/>
            <person name="Shu C.L."/>
            <person name="Osoegawa K."/>
            <person name="de Jong P.J."/>
            <person name="Hrdy I."/>
            <person name="Horvathova L."/>
            <person name="Zubacova Z."/>
            <person name="Dolezal P."/>
            <person name="Malik S.B."/>
            <person name="Logsdon J.M. Jr."/>
            <person name="Henze K."/>
            <person name="Gupta A."/>
            <person name="Wang C.C."/>
            <person name="Dunne R.L."/>
            <person name="Upcroft J.A."/>
            <person name="Upcroft P."/>
            <person name="White O."/>
            <person name="Salzberg S.L."/>
            <person name="Tang P."/>
            <person name="Chiu C.-H."/>
            <person name="Lee Y.-S."/>
            <person name="Embley T.M."/>
            <person name="Coombs G.H."/>
            <person name="Mottram J.C."/>
            <person name="Tachezy J."/>
            <person name="Fraser-Liggett C.M."/>
            <person name="Johnson P.J."/>
        </authorList>
    </citation>
    <scope>NUCLEOTIDE SEQUENCE [LARGE SCALE GENOMIC DNA]</scope>
    <source>
        <strain evidence="6">G3</strain>
    </source>
</reference>
<dbReference type="Pfam" id="PF12756">
    <property type="entry name" value="zf-C2H2_2"/>
    <property type="match status" value="2"/>
</dbReference>
<reference evidence="6" key="1">
    <citation type="submission" date="2006-10" db="EMBL/GenBank/DDBJ databases">
        <authorList>
            <person name="Amadeo P."/>
            <person name="Zhao Q."/>
            <person name="Wortman J."/>
            <person name="Fraser-Liggett C."/>
            <person name="Carlton J."/>
        </authorList>
    </citation>
    <scope>NUCLEOTIDE SEQUENCE</scope>
    <source>
        <strain evidence="6">G3</strain>
    </source>
</reference>
<evidence type="ECO:0000256" key="4">
    <source>
        <dbReference type="ARBA" id="ARBA00034119"/>
    </source>
</evidence>
<gene>
    <name evidence="6" type="ORF">TVAG_361320</name>
</gene>
<dbReference type="InterPro" id="IPR041661">
    <property type="entry name" value="ZN622/Rei1/Reh1_Znf-C2H2"/>
</dbReference>
<keyword evidence="1" id="KW-0479">Metal-binding</keyword>
<evidence type="ECO:0000256" key="1">
    <source>
        <dbReference type="ARBA" id="ARBA00022723"/>
    </source>
</evidence>
<dbReference type="InterPro" id="IPR013087">
    <property type="entry name" value="Znf_C2H2_type"/>
</dbReference>
<dbReference type="SMART" id="SM00355">
    <property type="entry name" value="ZnF_C2H2"/>
    <property type="match status" value="3"/>
</dbReference>
<dbReference type="AlphaFoldDB" id="A2FY49"/>
<sequence length="366" mass="43424">MSTNLHKAIEQDFEGHMDFYEPDTTFPCIFCDFETNDPLQILYHLNDHHQFCINRLSGLAMLQNYLNYWQLHAPTFITMDFYGEKRKTIDPENEDEKSIRATLHKLRLDHIMLQHEQERTVVQKDIPCLFCSKTFTGTWHQYLQWLFEVHGFNPGRPANLVYIPHLVNYLQKLLSNNQCIHCYQKFQSQQQLRSHMKKKPHDKIPNEKKFDRYYMVNYLEEDRKWHDIEKESDEEIEETLEDGLKDFDEVEIDETQCLICDAVLSEPTECIQHMHTLHGFDFNEVKNAVGNDFYHLVRFVNYARQMKKDNKCFICGENVIGNYSDHVCQHKHKAPLDTSTILGDDKFLKPVIDADPLLTVLEDTEI</sequence>